<gene>
    <name evidence="1" type="ORF">T440DRAFT_517947</name>
</gene>
<sequence>MDFKGLEKLTQGAIESDRSKHLTAHYTTLLSSLIGTVELQHQINAKSVAAQQEILRTLLNPADLEQAAQTACRHYKGEADELLQRFKLMTFTYYRLWPDETQCPHDARSIAAEEMGRPLHQDLKVKLAVPSALLNQSTPLSLKPMLRFPGGGGTTGHGQGLWLYPADFEQAEQRGDAFVCDIELPLLPESDGTVITECLQRSMSWLVDKLQDEFQSINRAWSIDWSSVSLFGASFGAGMAMLAFLMGPPFRTREVVLRAPLLEDYRRDPGEYAGIPISRKRTSKNSLEVLALLDMMPYTLPRSGSAPPEAMWAGAMFSMSHSFGKIWRAETVKDRLLRTLECPDVRTRFFIRHGSEDKHVDCSRRF</sequence>
<dbReference type="Gene3D" id="3.40.50.1820">
    <property type="entry name" value="alpha/beta hydrolase"/>
    <property type="match status" value="1"/>
</dbReference>
<evidence type="ECO:0008006" key="3">
    <source>
        <dbReference type="Google" id="ProtNLM"/>
    </source>
</evidence>
<name>A0A6A7B8B8_9PLEO</name>
<dbReference type="Proteomes" id="UP000799423">
    <property type="component" value="Unassembled WGS sequence"/>
</dbReference>
<dbReference type="SUPFAM" id="SSF53474">
    <property type="entry name" value="alpha/beta-Hydrolases"/>
    <property type="match status" value="1"/>
</dbReference>
<dbReference type="InterPro" id="IPR029058">
    <property type="entry name" value="AB_hydrolase_fold"/>
</dbReference>
<organism evidence="1 2">
    <name type="scientific">Plenodomus tracheiphilus IPT5</name>
    <dbReference type="NCBI Taxonomy" id="1408161"/>
    <lineage>
        <taxon>Eukaryota</taxon>
        <taxon>Fungi</taxon>
        <taxon>Dikarya</taxon>
        <taxon>Ascomycota</taxon>
        <taxon>Pezizomycotina</taxon>
        <taxon>Dothideomycetes</taxon>
        <taxon>Pleosporomycetidae</taxon>
        <taxon>Pleosporales</taxon>
        <taxon>Pleosporineae</taxon>
        <taxon>Leptosphaeriaceae</taxon>
        <taxon>Plenodomus</taxon>
    </lineage>
</organism>
<keyword evidence="2" id="KW-1185">Reference proteome</keyword>
<reference evidence="1" key="1">
    <citation type="submission" date="2020-01" db="EMBL/GenBank/DDBJ databases">
        <authorList>
            <consortium name="DOE Joint Genome Institute"/>
            <person name="Haridas S."/>
            <person name="Albert R."/>
            <person name="Binder M."/>
            <person name="Bloem J."/>
            <person name="Labutti K."/>
            <person name="Salamov A."/>
            <person name="Andreopoulos B."/>
            <person name="Baker S.E."/>
            <person name="Barry K."/>
            <person name="Bills G."/>
            <person name="Bluhm B.H."/>
            <person name="Cannon C."/>
            <person name="Castanera R."/>
            <person name="Culley D.E."/>
            <person name="Daum C."/>
            <person name="Ezra D."/>
            <person name="Gonzalez J.B."/>
            <person name="Henrissat B."/>
            <person name="Kuo A."/>
            <person name="Liang C."/>
            <person name="Lipzen A."/>
            <person name="Lutzoni F."/>
            <person name="Magnuson J."/>
            <person name="Mondo S."/>
            <person name="Nolan M."/>
            <person name="Ohm R."/>
            <person name="Pangilinan J."/>
            <person name="Park H.-J."/>
            <person name="Ramirez L."/>
            <person name="Alfaro M."/>
            <person name="Sun H."/>
            <person name="Tritt A."/>
            <person name="Yoshinaga Y."/>
            <person name="Zwiers L.-H."/>
            <person name="Turgeon B.G."/>
            <person name="Goodwin S.B."/>
            <person name="Spatafora J.W."/>
            <person name="Crous P.W."/>
            <person name="Grigoriev I.V."/>
        </authorList>
    </citation>
    <scope>NUCLEOTIDE SEQUENCE</scope>
    <source>
        <strain evidence="1">IPT5</strain>
    </source>
</reference>
<dbReference type="EMBL" id="MU006305">
    <property type="protein sequence ID" value="KAF2850625.1"/>
    <property type="molecule type" value="Genomic_DNA"/>
</dbReference>
<dbReference type="AlphaFoldDB" id="A0A6A7B8B8"/>
<proteinExistence type="predicted"/>
<evidence type="ECO:0000313" key="2">
    <source>
        <dbReference type="Proteomes" id="UP000799423"/>
    </source>
</evidence>
<protein>
    <recommendedName>
        <fullName evidence="3">Alpha/beta-hydrolase</fullName>
    </recommendedName>
</protein>
<evidence type="ECO:0000313" key="1">
    <source>
        <dbReference type="EMBL" id="KAF2850625.1"/>
    </source>
</evidence>
<dbReference type="OrthoDB" id="3798153at2759"/>
<accession>A0A6A7B8B8</accession>